<feature type="region of interest" description="Disordered" evidence="1">
    <location>
        <begin position="1"/>
        <end position="96"/>
    </location>
</feature>
<sequence length="175" mass="19041">MTTHDQQNESAAMRSAQPEFSEPGREPVPAQHVSPEVWDDTGVSDTPTGAAPAHDQQSVAHEEASSAPAESPQPKSVPASAEVQPPSDELLFNADTSGLRSRWDDIQAVFVDDPADCVQKADTLVAEVVEQVTAGFSEARSRLEARWAKGEQASTEDLRLALQRYREFFQRLLAA</sequence>
<organism evidence="2 3">
    <name type="scientific">Mycolicibacterium gadium</name>
    <name type="common">Mycobacterium gadium</name>
    <dbReference type="NCBI Taxonomy" id="1794"/>
    <lineage>
        <taxon>Bacteria</taxon>
        <taxon>Bacillati</taxon>
        <taxon>Actinomycetota</taxon>
        <taxon>Actinomycetes</taxon>
        <taxon>Mycobacteriales</taxon>
        <taxon>Mycobacteriaceae</taxon>
        <taxon>Mycolicibacterium</taxon>
    </lineage>
</organism>
<proteinExistence type="predicted"/>
<accession>A0A7I7WL58</accession>
<evidence type="ECO:0000313" key="2">
    <source>
        <dbReference type="EMBL" id="BBZ17860.1"/>
    </source>
</evidence>
<reference evidence="2 3" key="1">
    <citation type="journal article" date="2019" name="Emerg. Microbes Infect.">
        <title>Comprehensive subspecies identification of 175 nontuberculous mycobacteria species based on 7547 genomic profiles.</title>
        <authorList>
            <person name="Matsumoto Y."/>
            <person name="Kinjo T."/>
            <person name="Motooka D."/>
            <person name="Nabeya D."/>
            <person name="Jung N."/>
            <person name="Uechi K."/>
            <person name="Horii T."/>
            <person name="Iida T."/>
            <person name="Fujita J."/>
            <person name="Nakamura S."/>
        </authorList>
    </citation>
    <scope>NUCLEOTIDE SEQUENCE [LARGE SCALE GENOMIC DNA]</scope>
    <source>
        <strain evidence="2 3">JCM 12688</strain>
    </source>
</reference>
<dbReference type="KEGG" id="mgad:MGAD_21950"/>
<dbReference type="AlphaFoldDB" id="A0A7I7WL58"/>
<dbReference type="EMBL" id="AP022608">
    <property type="protein sequence ID" value="BBZ17860.1"/>
    <property type="molecule type" value="Genomic_DNA"/>
</dbReference>
<protein>
    <submittedName>
        <fullName evidence="2">Uncharacterized protein</fullName>
    </submittedName>
</protein>
<gene>
    <name evidence="2" type="ORF">MGAD_21950</name>
</gene>
<feature type="compositionally biased region" description="Low complexity" evidence="1">
    <location>
        <begin position="65"/>
        <end position="74"/>
    </location>
</feature>
<dbReference type="Proteomes" id="UP000466187">
    <property type="component" value="Chromosome"/>
</dbReference>
<name>A0A7I7WL58_MYCGU</name>
<evidence type="ECO:0000256" key="1">
    <source>
        <dbReference type="SAM" id="MobiDB-lite"/>
    </source>
</evidence>
<evidence type="ECO:0000313" key="3">
    <source>
        <dbReference type="Proteomes" id="UP000466187"/>
    </source>
</evidence>
<dbReference type="RefSeq" id="WP_163686521.1">
    <property type="nucleotide sequence ID" value="NZ_AP022608.1"/>
</dbReference>
<feature type="compositionally biased region" description="Polar residues" evidence="1">
    <location>
        <begin position="1"/>
        <end position="10"/>
    </location>
</feature>